<protein>
    <submittedName>
        <fullName evidence="2">Uncharacterized protein</fullName>
    </submittedName>
</protein>
<gene>
    <name evidence="2" type="ORF">SCF082_LOCUS12607</name>
</gene>
<comment type="caution">
    <text evidence="2">The sequence shown here is derived from an EMBL/GenBank/DDBJ whole genome shotgun (WGS) entry which is preliminary data.</text>
</comment>
<dbReference type="Proteomes" id="UP001642464">
    <property type="component" value="Unassembled WGS sequence"/>
</dbReference>
<keyword evidence="3" id="KW-1185">Reference proteome</keyword>
<feature type="compositionally biased region" description="Basic residues" evidence="1">
    <location>
        <begin position="329"/>
        <end position="340"/>
    </location>
</feature>
<dbReference type="EMBL" id="CAXAMM010007705">
    <property type="protein sequence ID" value="CAK9015094.1"/>
    <property type="molecule type" value="Genomic_DNA"/>
</dbReference>
<name>A0ABP0JL47_9DINO</name>
<evidence type="ECO:0000313" key="3">
    <source>
        <dbReference type="Proteomes" id="UP001642464"/>
    </source>
</evidence>
<evidence type="ECO:0000313" key="2">
    <source>
        <dbReference type="EMBL" id="CAK9015094.1"/>
    </source>
</evidence>
<accession>A0ABP0JL47</accession>
<sequence length="677" mass="75957">MSIVDSTAAFVQHCDSVDPSGTLKGLLTGQNINTYSKLAFAIGTPQKPPTEDEFSTFCTNLNRGVNLSISELSAVKRVHFEAVTIVVANLKSRVSADAGLEGVRKIPNAEKQARLISQQKRLTGIVIAGELQPSHALIDLANSMCDSNNVIWISPSKRSKREAEIAAGMKDKSSLVSIEQQTLKVSPAEPEVKTNTSSELLWQWAMMRRGIALDQCGLIEWGTHQLWIQQLLSLLAKDAPAGYAKITVEQLVRADKELFNLMAQDLQMKDVRLTDTPAPMNALMQALRTDPRITMYLLPLAKGVVRTVGADEDKDQGASKNKQPPKDPKPKKRQTPTKRARNLCPQELQGYKLKDSDGQPICWHYNMAAGCSEQMQKFSPMKQNKMLFTQNAEILQGLVYPTAEEAAYPILLCERLAQVLLDKALAFGVTRVLEANLFSNPHKIALKRVRFFKKWTTRAEELREQEAALKQNMPLHLSKLLAAKRLKLVEEMLEDCGFPDAKLVADISHGFKLTGWLNQTGIFPRHTKRPQFSVETLRKLAKGLNKSIISQLQSSGFEDDIVKKTWELTKEEVDAGYIWEDHANDKWSCLAKRFGLVQKEKIRMIDDCTVGGLNKTIGVVEKFRIHCLDEMVAYLAWFLQRARETGSAIDLLGRTYDLKSAYKQFGVCEDDRDFVLQ</sequence>
<organism evidence="2 3">
    <name type="scientific">Durusdinium trenchii</name>
    <dbReference type="NCBI Taxonomy" id="1381693"/>
    <lineage>
        <taxon>Eukaryota</taxon>
        <taxon>Sar</taxon>
        <taxon>Alveolata</taxon>
        <taxon>Dinophyceae</taxon>
        <taxon>Suessiales</taxon>
        <taxon>Symbiodiniaceae</taxon>
        <taxon>Durusdinium</taxon>
    </lineage>
</organism>
<evidence type="ECO:0000256" key="1">
    <source>
        <dbReference type="SAM" id="MobiDB-lite"/>
    </source>
</evidence>
<reference evidence="2 3" key="1">
    <citation type="submission" date="2024-02" db="EMBL/GenBank/DDBJ databases">
        <authorList>
            <person name="Chen Y."/>
            <person name="Shah S."/>
            <person name="Dougan E. K."/>
            <person name="Thang M."/>
            <person name="Chan C."/>
        </authorList>
    </citation>
    <scope>NUCLEOTIDE SEQUENCE [LARGE SCALE GENOMIC DNA]</scope>
</reference>
<feature type="region of interest" description="Disordered" evidence="1">
    <location>
        <begin position="309"/>
        <end position="340"/>
    </location>
</feature>
<proteinExistence type="predicted"/>